<dbReference type="GO" id="GO:0003677">
    <property type="term" value="F:DNA binding"/>
    <property type="evidence" value="ECO:0007669"/>
    <property type="project" value="UniProtKB-KW"/>
</dbReference>
<keyword evidence="6" id="KW-1185">Reference proteome</keyword>
<dbReference type="SUPFAM" id="SSF46785">
    <property type="entry name" value="Winged helix' DNA-binding domain"/>
    <property type="match status" value="1"/>
</dbReference>
<dbReference type="STRING" id="1349785.GCA_000509405_00467"/>
<gene>
    <name evidence="5" type="ORF">MARIT_2624</name>
</gene>
<dbReference type="CDD" id="cd00038">
    <property type="entry name" value="CAP_ED"/>
    <property type="match status" value="1"/>
</dbReference>
<dbReference type="InterPro" id="IPR036388">
    <property type="entry name" value="WH-like_DNA-bd_sf"/>
</dbReference>
<feature type="domain" description="HTH crp-type" evidence="4">
    <location>
        <begin position="145"/>
        <end position="210"/>
    </location>
</feature>
<keyword evidence="2" id="KW-0238">DNA-binding</keyword>
<dbReference type="InterPro" id="IPR018490">
    <property type="entry name" value="cNMP-bd_dom_sf"/>
</dbReference>
<evidence type="ECO:0000313" key="5">
    <source>
        <dbReference type="EMBL" id="SFZ84172.1"/>
    </source>
</evidence>
<name>A0A2H1ED19_9FLAO</name>
<dbReference type="GeneID" id="47724087"/>
<dbReference type="AlphaFoldDB" id="A0A2H1ED19"/>
<dbReference type="Gene3D" id="1.10.10.10">
    <property type="entry name" value="Winged helix-like DNA-binding domain superfamily/Winged helix DNA-binding domain"/>
    <property type="match status" value="1"/>
</dbReference>
<dbReference type="Pfam" id="PF13545">
    <property type="entry name" value="HTH_Crp_2"/>
    <property type="match status" value="1"/>
</dbReference>
<evidence type="ECO:0000313" key="6">
    <source>
        <dbReference type="Proteomes" id="UP000231564"/>
    </source>
</evidence>
<keyword evidence="1" id="KW-0805">Transcription regulation</keyword>
<proteinExistence type="predicted"/>
<dbReference type="SMART" id="SM00419">
    <property type="entry name" value="HTH_CRP"/>
    <property type="match status" value="1"/>
</dbReference>
<dbReference type="InterPro" id="IPR014710">
    <property type="entry name" value="RmlC-like_jellyroll"/>
</dbReference>
<organism evidence="5 6">
    <name type="scientific">Tenacibaculum maritimum NCIMB 2154</name>
    <dbReference type="NCBI Taxonomy" id="1349785"/>
    <lineage>
        <taxon>Bacteria</taxon>
        <taxon>Pseudomonadati</taxon>
        <taxon>Bacteroidota</taxon>
        <taxon>Flavobacteriia</taxon>
        <taxon>Flavobacteriales</taxon>
        <taxon>Flavobacteriaceae</taxon>
        <taxon>Tenacibaculum</taxon>
    </lineage>
</organism>
<dbReference type="SUPFAM" id="SSF51206">
    <property type="entry name" value="cAMP-binding domain-like"/>
    <property type="match status" value="1"/>
</dbReference>
<evidence type="ECO:0000256" key="1">
    <source>
        <dbReference type="ARBA" id="ARBA00023015"/>
    </source>
</evidence>
<dbReference type="Proteomes" id="UP000231564">
    <property type="component" value="Chromosome MARIT"/>
</dbReference>
<accession>A0A2H1ED19</accession>
<evidence type="ECO:0000259" key="4">
    <source>
        <dbReference type="PROSITE" id="PS51063"/>
    </source>
</evidence>
<dbReference type="GO" id="GO:0006355">
    <property type="term" value="P:regulation of DNA-templated transcription"/>
    <property type="evidence" value="ECO:0007669"/>
    <property type="project" value="InterPro"/>
</dbReference>
<dbReference type="RefSeq" id="WP_024742203.1">
    <property type="nucleotide sequence ID" value="NZ_BAUG01000053.1"/>
</dbReference>
<dbReference type="Pfam" id="PF00027">
    <property type="entry name" value="cNMP_binding"/>
    <property type="match status" value="1"/>
</dbReference>
<dbReference type="InterPro" id="IPR000595">
    <property type="entry name" value="cNMP-bd_dom"/>
</dbReference>
<dbReference type="InterPro" id="IPR012318">
    <property type="entry name" value="HTH_CRP"/>
</dbReference>
<sequence length="210" mass="24470">MTQDLELHYGYLFEKELLEKIKQCGSFKKIPSGSLLIDINSDIKSMPLILDGAIKILREDGKGNELIIYYIEQGDTCTMTLSCCMNHKKSKIRAITETDTKLIMIPIEKMSEWMSEYKSWQNFILQSYHDKMQEMLEAIDTIAFFNMDERLLKYLKNKAIVNHNATIHTTHQEIANDLHTSRVVISRVLKSLENKKKITLHRNYIQLIAI</sequence>
<dbReference type="OrthoDB" id="9776746at2"/>
<reference evidence="5 6" key="1">
    <citation type="submission" date="2016-11" db="EMBL/GenBank/DDBJ databases">
        <authorList>
            <person name="Jaros S."/>
            <person name="Januszkiewicz K."/>
            <person name="Wedrychowicz H."/>
        </authorList>
    </citation>
    <scope>NUCLEOTIDE SEQUENCE [LARGE SCALE GENOMIC DNA]</scope>
    <source>
        <strain evidence="5">NCIMB 2154T</strain>
    </source>
</reference>
<protein>
    <submittedName>
        <fullName evidence="5">Transcriptional regulator, Crp/Fnr family</fullName>
    </submittedName>
</protein>
<dbReference type="EMBL" id="LT634361">
    <property type="protein sequence ID" value="SFZ84172.1"/>
    <property type="molecule type" value="Genomic_DNA"/>
</dbReference>
<dbReference type="KEGG" id="tmar:MARIT_2624"/>
<keyword evidence="3" id="KW-0804">Transcription</keyword>
<dbReference type="Gene3D" id="2.60.120.10">
    <property type="entry name" value="Jelly Rolls"/>
    <property type="match status" value="1"/>
</dbReference>
<evidence type="ECO:0000256" key="2">
    <source>
        <dbReference type="ARBA" id="ARBA00023125"/>
    </source>
</evidence>
<dbReference type="PROSITE" id="PS51063">
    <property type="entry name" value="HTH_CRP_2"/>
    <property type="match status" value="1"/>
</dbReference>
<evidence type="ECO:0000256" key="3">
    <source>
        <dbReference type="ARBA" id="ARBA00023163"/>
    </source>
</evidence>
<dbReference type="InterPro" id="IPR036390">
    <property type="entry name" value="WH_DNA-bd_sf"/>
</dbReference>